<evidence type="ECO:0000256" key="9">
    <source>
        <dbReference type="ARBA" id="ARBA00058057"/>
    </source>
</evidence>
<keyword evidence="7" id="KW-0539">Nucleus</keyword>
<keyword evidence="11" id="KW-0653">Protein transport</keyword>
<dbReference type="GO" id="GO:0005829">
    <property type="term" value="C:cytosol"/>
    <property type="evidence" value="ECO:0007669"/>
    <property type="project" value="UniProtKB-SubCell"/>
</dbReference>
<dbReference type="InterPro" id="IPR034099">
    <property type="entry name" value="SmD3"/>
</dbReference>
<evidence type="ECO:0000256" key="4">
    <source>
        <dbReference type="ARBA" id="ARBA00009250"/>
    </source>
</evidence>
<evidence type="ECO:0000256" key="1">
    <source>
        <dbReference type="ARBA" id="ARBA00004123"/>
    </source>
</evidence>
<dbReference type="InterPro" id="IPR001163">
    <property type="entry name" value="Sm_dom_euk/arc"/>
</dbReference>
<proteinExistence type="evidence at transcript level"/>
<organism evidence="13">
    <name type="scientific">Daphnia similis</name>
    <dbReference type="NCBI Taxonomy" id="35528"/>
    <lineage>
        <taxon>Eukaryota</taxon>
        <taxon>Metazoa</taxon>
        <taxon>Ecdysozoa</taxon>
        <taxon>Arthropoda</taxon>
        <taxon>Crustacea</taxon>
        <taxon>Branchiopoda</taxon>
        <taxon>Diplostraca</taxon>
        <taxon>Cladocera</taxon>
        <taxon>Anomopoda</taxon>
        <taxon>Daphniidae</taxon>
        <taxon>Daphnia</taxon>
        <taxon>Daphnia similis group</taxon>
    </lineage>
</organism>
<dbReference type="InterPro" id="IPR006925">
    <property type="entry name" value="Vps16_C"/>
</dbReference>
<keyword evidence="11" id="KW-0967">Endosome</keyword>
<comment type="function">
    <text evidence="11">Plays a role in vesicle-mediated protein trafficking to lysosomal compartments including the endocytic membrane transport and autophagic pathways. Believed to act as a core component of the putative HOPS and CORVET endosomal tethering complexes.</text>
</comment>
<dbReference type="PANTHER" id="PTHR12811:SF0">
    <property type="entry name" value="VACUOLAR PROTEIN SORTING-ASSOCIATED PROTEIN 16 HOMOLOG"/>
    <property type="match status" value="1"/>
</dbReference>
<dbReference type="GO" id="GO:0000387">
    <property type="term" value="P:spliceosomal snRNP assembly"/>
    <property type="evidence" value="ECO:0007669"/>
    <property type="project" value="InterPro"/>
</dbReference>
<dbReference type="SUPFAM" id="SSF50182">
    <property type="entry name" value="Sm-like ribonucleoproteins"/>
    <property type="match status" value="1"/>
</dbReference>
<dbReference type="Gene3D" id="2.30.30.100">
    <property type="match status" value="1"/>
</dbReference>
<dbReference type="Pfam" id="PF01423">
    <property type="entry name" value="LSM"/>
    <property type="match status" value="1"/>
</dbReference>
<dbReference type="InterPro" id="IPR006926">
    <property type="entry name" value="Vps16_N"/>
</dbReference>
<evidence type="ECO:0000313" key="13">
    <source>
        <dbReference type="EMBL" id="SVE85968.1"/>
    </source>
</evidence>
<dbReference type="FunFam" id="1.10.150.780:FF:000001">
    <property type="entry name" value="Vacuolar protein sorting-associated protein 16 homolog"/>
    <property type="match status" value="1"/>
</dbReference>
<dbReference type="CDD" id="cd01721">
    <property type="entry name" value="Sm_D3"/>
    <property type="match status" value="1"/>
</dbReference>
<evidence type="ECO:0000256" key="6">
    <source>
        <dbReference type="ARBA" id="ARBA00023187"/>
    </source>
</evidence>
<accession>A0A4Y7MZ38</accession>
<gene>
    <name evidence="13" type="primary">EOG090X01BU</name>
</gene>
<dbReference type="SUPFAM" id="SSF50978">
    <property type="entry name" value="WD40 repeat-like"/>
    <property type="match status" value="1"/>
</dbReference>
<dbReference type="FunFam" id="2.30.30.100:FF:000002">
    <property type="entry name" value="Small nuclear ribonucleoprotein Sm D3"/>
    <property type="match status" value="1"/>
</dbReference>
<evidence type="ECO:0000256" key="10">
    <source>
        <dbReference type="ARBA" id="ARBA00061859"/>
    </source>
</evidence>
<comment type="similarity">
    <text evidence="4 11">Belongs to the VPS16 family.</text>
</comment>
<evidence type="ECO:0000259" key="12">
    <source>
        <dbReference type="SMART" id="SM00651"/>
    </source>
</evidence>
<protein>
    <recommendedName>
        <fullName evidence="11">Vacuolar protein sorting-associated protein 16 homolog</fullName>
    </recommendedName>
</protein>
<feature type="domain" description="Sm" evidence="12">
    <location>
        <begin position="8"/>
        <end position="62"/>
    </location>
</feature>
<evidence type="ECO:0000256" key="11">
    <source>
        <dbReference type="PIRNR" id="PIRNR007949"/>
    </source>
</evidence>
<keyword evidence="8" id="KW-0687">Ribonucleoprotein</keyword>
<dbReference type="GO" id="GO:0030897">
    <property type="term" value="C:HOPS complex"/>
    <property type="evidence" value="ECO:0007669"/>
    <property type="project" value="UniProtKB-UniRule"/>
</dbReference>
<dbReference type="AlphaFoldDB" id="A0A4Y7MZ38"/>
<comment type="similarity">
    <text evidence="3">Belongs to the snRNP core protein family.</text>
</comment>
<dbReference type="GO" id="GO:0033263">
    <property type="term" value="C:CORVET complex"/>
    <property type="evidence" value="ECO:0007669"/>
    <property type="project" value="UniProtKB-UniRule"/>
</dbReference>
<keyword evidence="11" id="KW-0813">Transport</keyword>
<comment type="subunit">
    <text evidence="10">Core component of at least two putative endosomal tethering complexes, the homotypic fusion and vacuole protein sorting (HOPS) complex and the class C core vacuole/endosome tethering (CORVET) complex. Their common core is composed of the class C Vps proteins VPS11, VPS16, VPS18 and VPS33A, which in HOPS further associates with VPS39 and VPS41 and in CORVET with VPS8 and TGFBRAP1. Interacts with RAB5C. Interacts with STX17, MON1B. Associates with adapter protein complex 3 (AP-3) and clathrin:AP-3 complexes.</text>
</comment>
<dbReference type="Pfam" id="PF04841">
    <property type="entry name" value="Vps16_N"/>
    <property type="match status" value="1"/>
</dbReference>
<evidence type="ECO:0000256" key="8">
    <source>
        <dbReference type="ARBA" id="ARBA00023274"/>
    </source>
</evidence>
<evidence type="ECO:0000256" key="3">
    <source>
        <dbReference type="ARBA" id="ARBA00008146"/>
    </source>
</evidence>
<dbReference type="GO" id="GO:0003779">
    <property type="term" value="F:actin binding"/>
    <property type="evidence" value="ECO:0007669"/>
    <property type="project" value="TreeGrafter"/>
</dbReference>
<dbReference type="Pfam" id="PF04840">
    <property type="entry name" value="Vps16_C"/>
    <property type="match status" value="1"/>
</dbReference>
<dbReference type="GO" id="GO:0006886">
    <property type="term" value="P:intracellular protein transport"/>
    <property type="evidence" value="ECO:0007669"/>
    <property type="project" value="InterPro"/>
</dbReference>
<dbReference type="InterPro" id="IPR036322">
    <property type="entry name" value="WD40_repeat_dom_sf"/>
</dbReference>
<dbReference type="GO" id="GO:0005681">
    <property type="term" value="C:spliceosomal complex"/>
    <property type="evidence" value="ECO:0007669"/>
    <property type="project" value="InterPro"/>
</dbReference>
<name>A0A4Y7MZ38_9CRUS</name>
<evidence type="ECO:0000256" key="5">
    <source>
        <dbReference type="ARBA" id="ARBA00022664"/>
    </source>
</evidence>
<evidence type="ECO:0000256" key="7">
    <source>
        <dbReference type="ARBA" id="ARBA00023242"/>
    </source>
</evidence>
<dbReference type="PANTHER" id="PTHR12811">
    <property type="entry name" value="VACUOLAR PROTEIN SORTING VPS16"/>
    <property type="match status" value="1"/>
</dbReference>
<dbReference type="GO" id="GO:0005765">
    <property type="term" value="C:lysosomal membrane"/>
    <property type="evidence" value="ECO:0007669"/>
    <property type="project" value="UniProtKB-SubCell"/>
</dbReference>
<dbReference type="GO" id="GO:0031902">
    <property type="term" value="C:late endosome membrane"/>
    <property type="evidence" value="ECO:0007669"/>
    <property type="project" value="UniProtKB-SubCell"/>
</dbReference>
<sequence length="943" mass="106747">MSIGVPIKVLHEAEGHIITCETNTGEIYRGKLVEAEDNMNCQMTNITVTYRVQKLPVLLLHQEEESLPFSEHKLHVEEEELEVEAQEAGHQVVVLLQAEEELHLSKFQISRHVLKNQYNLFFFTHVHMSGLYVVQDLKVTVAPSGGPIAVVRDDTKLTPVQTSGKPIIFIFSPSGELKSTIKWSGGKIVEINWSSSEELLCIQDDGSVSAYDIFGNYQNSFQMGQEAREMKIIDARTFPSSTGTGLVVLTTNFRFFVVNNIKDPRIRRFPDIPGVNIAPSCWAAIHGDDRQTRVIVAKEKDIYLLDYSEQHVAQKTPEISHHHLSIIAMAVSPCGKLVALLTDAGVIWIGSFDFRRKFCEHDAQCMLPAVQLVWCGSGAVVLNLGSVLLVLSPNRDNFTLILDSTSHVCPEVDGLRIITNSSHEFLQKVPLPNQEIFRIGSMSPGAILVEASREFQKRSHRAEEYIRLVKNQLEQAVIQCIQAAGNEWQPGVQKMLLRAAQLGKSFLFDKVDSELFVGMCQTLRILNAVRNYKIALPLTFQQYEQLGKTGLLNRLILRRQYSIAIQICQYLQMSEADGIPRVLTEWACYKIKHGLGKLDAEQLASEISAKLGTGSKVSYSSIALKAIECKQEKLAIRLLDFEHRASEQIPLLLKLGQEPQALAKAVESGDPNLIYYVLVVMKETYSADKFYMTIRHYPSVNALYAKLCRTIQMGSLEQIYEQEDNFNAQAILSVKDSYRAQKLENRSAMLTTAVKQYRQAKAEIAASLTEDQLKLLKTQSGYESKFGCPVIDVSLNDTLKLLMRRRDIKETEEMVKKFKVPERRLWWLKVTTFAEIGDWAELEKLSRLKKSPIGYEPFVDVCLQYNNVTEAQRYLPKVEEHLSIKYYVKAKLYTEAAQIAFQRRDTEALHYVQSRCSSNRDAVDMINSLIAKLANPSESQNKR</sequence>
<keyword evidence="11" id="KW-0458">Lysosome</keyword>
<dbReference type="Gene3D" id="1.10.150.780">
    <property type="entry name" value="Vps16, C-terminal region"/>
    <property type="match status" value="1"/>
</dbReference>
<dbReference type="GO" id="GO:0042144">
    <property type="term" value="P:vacuole fusion, non-autophagic"/>
    <property type="evidence" value="ECO:0007669"/>
    <property type="project" value="TreeGrafter"/>
</dbReference>
<dbReference type="InterPro" id="IPR010920">
    <property type="entry name" value="LSM_dom_sf"/>
</dbReference>
<dbReference type="InterPro" id="IPR038132">
    <property type="entry name" value="Vps16_C_sf"/>
</dbReference>
<keyword evidence="5" id="KW-0507">mRNA processing</keyword>
<comment type="function">
    <text evidence="9">Plays a role in pre-mRNA splicing as a core component of the spliceosomal U1, U2, U4 and U5 small nuclear ribonucleoproteins (snRNPs), the building blocks of the spliceosome.</text>
</comment>
<dbReference type="EMBL" id="LR016349">
    <property type="protein sequence ID" value="SVE85968.1"/>
    <property type="molecule type" value="mRNA"/>
</dbReference>
<keyword evidence="11" id="KW-0472">Membrane</keyword>
<keyword evidence="6" id="KW-0508">mRNA splicing</keyword>
<comment type="subcellular location">
    <subcellularLocation>
        <location evidence="2">Cytoplasm</location>
        <location evidence="2">Cytosol</location>
    </subcellularLocation>
    <subcellularLocation>
        <location evidence="11">Late endosome membrane</location>
        <topology evidence="11">Peripheral membrane protein</topology>
        <orientation evidence="11">Cytoplasmic side</orientation>
    </subcellularLocation>
    <subcellularLocation>
        <location evidence="11">Lysosome membrane</location>
        <topology evidence="11">Peripheral membrane protein</topology>
        <orientation evidence="11">Cytoplasmic side</orientation>
    </subcellularLocation>
    <subcellularLocation>
        <location evidence="1">Nucleus</location>
    </subcellularLocation>
    <text evidence="11">Cytoplasmic, peripheral membrane protein associated with late endosomes/lysosomes.</text>
</comment>
<dbReference type="GO" id="GO:0016197">
    <property type="term" value="P:endosomal transport"/>
    <property type="evidence" value="ECO:0007669"/>
    <property type="project" value="TreeGrafter"/>
</dbReference>
<dbReference type="InterPro" id="IPR016534">
    <property type="entry name" value="VPS16"/>
</dbReference>
<reference evidence="13" key="1">
    <citation type="submission" date="2018-08" db="EMBL/GenBank/DDBJ databases">
        <authorList>
            <person name="Cornetti L."/>
        </authorList>
    </citation>
    <scope>NUCLEOTIDE SEQUENCE</scope>
    <source>
        <strain evidence="13">IL-B-3</strain>
    </source>
</reference>
<dbReference type="SMART" id="SM00651">
    <property type="entry name" value="Sm"/>
    <property type="match status" value="1"/>
</dbReference>
<dbReference type="InterPro" id="IPR015943">
    <property type="entry name" value="WD40/YVTN_repeat-like_dom_sf"/>
</dbReference>
<evidence type="ECO:0000256" key="2">
    <source>
        <dbReference type="ARBA" id="ARBA00004514"/>
    </source>
</evidence>
<dbReference type="PIRSF" id="PIRSF007949">
    <property type="entry name" value="VPS16"/>
    <property type="match status" value="1"/>
</dbReference>
<dbReference type="Gene3D" id="2.130.10.10">
    <property type="entry name" value="YVTN repeat-like/Quinoprotein amine dehydrogenase"/>
    <property type="match status" value="1"/>
</dbReference>